<keyword evidence="5" id="KW-1185">Reference proteome</keyword>
<evidence type="ECO:0000313" key="4">
    <source>
        <dbReference type="EMBL" id="MFC4738118.1"/>
    </source>
</evidence>
<feature type="compositionally biased region" description="Acidic residues" evidence="2">
    <location>
        <begin position="38"/>
        <end position="54"/>
    </location>
</feature>
<feature type="region of interest" description="Disordered" evidence="2">
    <location>
        <begin position="33"/>
        <end position="54"/>
    </location>
</feature>
<comment type="caution">
    <text evidence="4">The sequence shown here is derived from an EMBL/GenBank/DDBJ whole genome shotgun (WGS) entry which is preliminary data.</text>
</comment>
<dbReference type="EMBL" id="JBHSGK010000021">
    <property type="protein sequence ID" value="MFC4738118.1"/>
    <property type="molecule type" value="Genomic_DNA"/>
</dbReference>
<keyword evidence="3" id="KW-0472">Membrane</keyword>
<reference evidence="5" key="1">
    <citation type="journal article" date="2019" name="Int. J. Syst. Evol. Microbiol.">
        <title>The Global Catalogue of Microorganisms (GCM) 10K type strain sequencing project: providing services to taxonomists for standard genome sequencing and annotation.</title>
        <authorList>
            <consortium name="The Broad Institute Genomics Platform"/>
            <consortium name="The Broad Institute Genome Sequencing Center for Infectious Disease"/>
            <person name="Wu L."/>
            <person name="Ma J."/>
        </authorList>
    </citation>
    <scope>NUCLEOTIDE SEQUENCE [LARGE SCALE GENOMIC DNA]</scope>
    <source>
        <strain evidence="5">JCM 12165</strain>
    </source>
</reference>
<name>A0ABV9NXN6_9BACI</name>
<proteinExistence type="predicted"/>
<keyword evidence="1" id="KW-0175">Coiled coil</keyword>
<organism evidence="4 5">
    <name type="scientific">Bacillus daqingensis</name>
    <dbReference type="NCBI Taxonomy" id="872396"/>
    <lineage>
        <taxon>Bacteria</taxon>
        <taxon>Bacillati</taxon>
        <taxon>Bacillota</taxon>
        <taxon>Bacilli</taxon>
        <taxon>Bacillales</taxon>
        <taxon>Bacillaceae</taxon>
        <taxon>Bacillus</taxon>
    </lineage>
</organism>
<evidence type="ECO:0000313" key="5">
    <source>
        <dbReference type="Proteomes" id="UP001595896"/>
    </source>
</evidence>
<gene>
    <name evidence="4" type="ORF">ACFO4L_16205</name>
</gene>
<evidence type="ECO:0000256" key="1">
    <source>
        <dbReference type="SAM" id="Coils"/>
    </source>
</evidence>
<dbReference type="RefSeq" id="WP_377910704.1">
    <property type="nucleotide sequence ID" value="NZ_JBHSGK010000021.1"/>
</dbReference>
<protein>
    <recommendedName>
        <fullName evidence="6">YceG-like family protein</fullName>
    </recommendedName>
</protein>
<keyword evidence="3" id="KW-1133">Transmembrane helix</keyword>
<accession>A0ABV9NXN6</accession>
<feature type="transmembrane region" description="Helical" evidence="3">
    <location>
        <begin position="6"/>
        <end position="26"/>
    </location>
</feature>
<evidence type="ECO:0008006" key="6">
    <source>
        <dbReference type="Google" id="ProtNLM"/>
    </source>
</evidence>
<evidence type="ECO:0000256" key="3">
    <source>
        <dbReference type="SAM" id="Phobius"/>
    </source>
</evidence>
<keyword evidence="3" id="KW-0812">Transmembrane</keyword>
<feature type="coiled-coil region" evidence="1">
    <location>
        <begin position="58"/>
        <end position="88"/>
    </location>
</feature>
<sequence length="163" mass="18315">MTNDFYKGAGFITFAAGIFLAVNMYLSTDWISPSTEQGNDETETEELAAEPAPDEELTASMEAELEQLRNELAEAEEANAMLQEADHEPGEERIIAFLTVESGMTTSDVTDFLVQTGLVEEESEFRDQWRESGREELLQQGRFELNSSMEYLEMIETFTSSPS</sequence>
<evidence type="ECO:0000256" key="2">
    <source>
        <dbReference type="SAM" id="MobiDB-lite"/>
    </source>
</evidence>
<dbReference type="Gene3D" id="3.30.1490.480">
    <property type="entry name" value="Endolytic murein transglycosylase"/>
    <property type="match status" value="1"/>
</dbReference>
<dbReference type="Proteomes" id="UP001595896">
    <property type="component" value="Unassembled WGS sequence"/>
</dbReference>